<evidence type="ECO:0000259" key="3">
    <source>
        <dbReference type="Pfam" id="PF07687"/>
    </source>
</evidence>
<keyword evidence="1 4" id="KW-0378">Hydrolase</keyword>
<dbReference type="AlphaFoldDB" id="A0A849L2Q9"/>
<evidence type="ECO:0000313" key="4">
    <source>
        <dbReference type="EMBL" id="NNU80481.1"/>
    </source>
</evidence>
<dbReference type="EMBL" id="JABFBC010000001">
    <property type="protein sequence ID" value="NNU80481.1"/>
    <property type="molecule type" value="Genomic_DNA"/>
</dbReference>
<dbReference type="InterPro" id="IPR017439">
    <property type="entry name" value="Amidohydrolase"/>
</dbReference>
<dbReference type="CDD" id="cd05666">
    <property type="entry name" value="M20_Acy1-like"/>
    <property type="match status" value="1"/>
</dbReference>
<dbReference type="InterPro" id="IPR036264">
    <property type="entry name" value="Bact_exopeptidase_dim_dom"/>
</dbReference>
<dbReference type="Pfam" id="PF07687">
    <property type="entry name" value="M20_dimer"/>
    <property type="match status" value="1"/>
</dbReference>
<gene>
    <name evidence="4" type="ORF">HMH01_08510</name>
</gene>
<dbReference type="NCBIfam" id="TIGR01891">
    <property type="entry name" value="amidohydrolases"/>
    <property type="match status" value="1"/>
</dbReference>
<feature type="binding site" evidence="2">
    <location>
        <position position="137"/>
    </location>
    <ligand>
        <name>Mn(2+)</name>
        <dbReference type="ChEBI" id="CHEBI:29035"/>
        <label>2</label>
    </ligand>
</feature>
<feature type="binding site" evidence="2">
    <location>
        <position position="163"/>
    </location>
    <ligand>
        <name>Mn(2+)</name>
        <dbReference type="ChEBI" id="CHEBI:29035"/>
        <label>2</label>
    </ligand>
</feature>
<comment type="caution">
    <text evidence="4">The sequence shown here is derived from an EMBL/GenBank/DDBJ whole genome shotgun (WGS) entry which is preliminary data.</text>
</comment>
<keyword evidence="2" id="KW-0479">Metal-binding</keyword>
<dbReference type="GO" id="GO:0019877">
    <property type="term" value="P:diaminopimelate biosynthetic process"/>
    <property type="evidence" value="ECO:0007669"/>
    <property type="project" value="UniProtKB-ARBA"/>
</dbReference>
<evidence type="ECO:0000313" key="5">
    <source>
        <dbReference type="Proteomes" id="UP000572377"/>
    </source>
</evidence>
<organism evidence="4 5">
    <name type="scientific">Halovulum dunhuangense</name>
    <dbReference type="NCBI Taxonomy" id="1505036"/>
    <lineage>
        <taxon>Bacteria</taxon>
        <taxon>Pseudomonadati</taxon>
        <taxon>Pseudomonadota</taxon>
        <taxon>Alphaproteobacteria</taxon>
        <taxon>Rhodobacterales</taxon>
        <taxon>Paracoccaceae</taxon>
        <taxon>Halovulum</taxon>
    </lineage>
</organism>
<dbReference type="InterPro" id="IPR002933">
    <property type="entry name" value="Peptidase_M20"/>
</dbReference>
<accession>A0A849L2Q9</accession>
<feature type="binding site" evidence="2">
    <location>
        <position position="104"/>
    </location>
    <ligand>
        <name>Mn(2+)</name>
        <dbReference type="ChEBI" id="CHEBI:29035"/>
        <label>2</label>
    </ligand>
</feature>
<feature type="binding site" evidence="2">
    <location>
        <position position="102"/>
    </location>
    <ligand>
        <name>Mn(2+)</name>
        <dbReference type="ChEBI" id="CHEBI:29035"/>
        <label>2</label>
    </ligand>
</feature>
<dbReference type="FunFam" id="3.30.70.360:FF:000001">
    <property type="entry name" value="N-acetyldiaminopimelate deacetylase"/>
    <property type="match status" value="1"/>
</dbReference>
<keyword evidence="5" id="KW-1185">Reference proteome</keyword>
<protein>
    <submittedName>
        <fullName evidence="4">Amidohydrolase</fullName>
    </submittedName>
</protein>
<dbReference type="PANTHER" id="PTHR11014:SF63">
    <property type="entry name" value="METALLOPEPTIDASE, PUTATIVE (AFU_ORTHOLOGUE AFUA_6G09600)-RELATED"/>
    <property type="match status" value="1"/>
</dbReference>
<dbReference type="PIRSF" id="PIRSF005962">
    <property type="entry name" value="Pept_M20D_amidohydro"/>
    <property type="match status" value="1"/>
</dbReference>
<keyword evidence="2" id="KW-0464">Manganese</keyword>
<dbReference type="RefSeq" id="WP_171324280.1">
    <property type="nucleotide sequence ID" value="NZ_JABFBC010000001.1"/>
</dbReference>
<feature type="domain" description="Peptidase M20 dimerisation" evidence="3">
    <location>
        <begin position="187"/>
        <end position="282"/>
    </location>
</feature>
<proteinExistence type="predicted"/>
<dbReference type="PANTHER" id="PTHR11014">
    <property type="entry name" value="PEPTIDASE M20 FAMILY MEMBER"/>
    <property type="match status" value="1"/>
</dbReference>
<name>A0A849L2Q9_9RHOB</name>
<sequence>MPVLNRIAQFQEEMTAWRQHIHANPELLFDTVETAAFVAARLREFGVDEVHTGIARNGVVGILRGQGEGPVIGLRADMDALPIEEARDLPYRSQTPGKMHACGHDGHTTMLLGAAKYLAETRNFSGSVALIFQPAEEGGGGARVMLEEGLLERFGISQVYGMHNWPGLPVGRIEMNRGATMAAADQFDIRIRVNGAHAAWPHLSADPIVTGAAIVQSLQSVVARSVDPHQPVVVSVTQFQAGNTHNVIPASAHLKGTVRTMDESVRKDVAARIRRIAESVAEAHGAEVEVDYRWGYPATVNDDRAVSFALDVAGEVVGAGNASEGHSPQMGAEDFGYMLQKRPGAYVFIGNGDSAGLHHPEYDFNDAVSPVGASFLARLVERAQPVAR</sequence>
<dbReference type="GO" id="GO:0046872">
    <property type="term" value="F:metal ion binding"/>
    <property type="evidence" value="ECO:0007669"/>
    <property type="project" value="UniProtKB-KW"/>
</dbReference>
<dbReference type="Pfam" id="PF01546">
    <property type="entry name" value="Peptidase_M20"/>
    <property type="match status" value="1"/>
</dbReference>
<evidence type="ECO:0000256" key="1">
    <source>
        <dbReference type="ARBA" id="ARBA00022801"/>
    </source>
</evidence>
<dbReference type="SUPFAM" id="SSF55031">
    <property type="entry name" value="Bacterial exopeptidase dimerisation domain"/>
    <property type="match status" value="1"/>
</dbReference>
<dbReference type="Gene3D" id="3.40.630.10">
    <property type="entry name" value="Zn peptidases"/>
    <property type="match status" value="1"/>
</dbReference>
<feature type="binding site" evidence="2">
    <location>
        <position position="358"/>
    </location>
    <ligand>
        <name>Mn(2+)</name>
        <dbReference type="ChEBI" id="CHEBI:29035"/>
        <label>2</label>
    </ligand>
</feature>
<dbReference type="Proteomes" id="UP000572377">
    <property type="component" value="Unassembled WGS sequence"/>
</dbReference>
<dbReference type="Gene3D" id="3.30.70.360">
    <property type="match status" value="1"/>
</dbReference>
<dbReference type="SUPFAM" id="SSF53187">
    <property type="entry name" value="Zn-dependent exopeptidases"/>
    <property type="match status" value="1"/>
</dbReference>
<reference evidence="4 5" key="1">
    <citation type="submission" date="2020-05" db="EMBL/GenBank/DDBJ databases">
        <title>Gimesia benthica sp. nov., a novel planctomycete isolated from a deep-sea water sample of the Northwest Indian Ocean.</title>
        <authorList>
            <person name="Wang J."/>
            <person name="Ruan C."/>
            <person name="Song L."/>
            <person name="Zhu Y."/>
            <person name="Li A."/>
            <person name="Zheng X."/>
            <person name="Wang L."/>
            <person name="Lu Z."/>
            <person name="Huang Y."/>
            <person name="Du W."/>
            <person name="Zhou Y."/>
            <person name="Huang L."/>
            <person name="Dai X."/>
        </authorList>
    </citation>
    <scope>NUCLEOTIDE SEQUENCE [LARGE SCALE GENOMIC DNA]</scope>
    <source>
        <strain evidence="4 5">YYQ-30</strain>
    </source>
</reference>
<dbReference type="GO" id="GO:0050118">
    <property type="term" value="F:N-acetyldiaminopimelate deacetylase activity"/>
    <property type="evidence" value="ECO:0007669"/>
    <property type="project" value="UniProtKB-ARBA"/>
</dbReference>
<evidence type="ECO:0000256" key="2">
    <source>
        <dbReference type="PIRSR" id="PIRSR005962-1"/>
    </source>
</evidence>
<dbReference type="InterPro" id="IPR011650">
    <property type="entry name" value="Peptidase_M20_dimer"/>
</dbReference>
<comment type="cofactor">
    <cofactor evidence="2">
        <name>Mn(2+)</name>
        <dbReference type="ChEBI" id="CHEBI:29035"/>
    </cofactor>
    <text evidence="2">The Mn(2+) ion enhances activity.</text>
</comment>